<comment type="catalytic activity">
    <reaction evidence="9 11">
        <text>sn-glycerol 3-phosphate + NADP(+) = dihydroxyacetone phosphate + NADPH + H(+)</text>
        <dbReference type="Rhea" id="RHEA:11096"/>
        <dbReference type="ChEBI" id="CHEBI:15378"/>
        <dbReference type="ChEBI" id="CHEBI:57597"/>
        <dbReference type="ChEBI" id="CHEBI:57642"/>
        <dbReference type="ChEBI" id="CHEBI:57783"/>
        <dbReference type="ChEBI" id="CHEBI:58349"/>
        <dbReference type="EC" id="1.1.1.94"/>
    </reaction>
</comment>
<evidence type="ECO:0000256" key="9">
    <source>
        <dbReference type="HAMAP-Rule" id="MF_00394"/>
    </source>
</evidence>
<feature type="binding site" evidence="9">
    <location>
        <position position="34"/>
    </location>
    <ligand>
        <name>NADPH</name>
        <dbReference type="ChEBI" id="CHEBI:57783"/>
    </ligand>
</feature>
<feature type="binding site" evidence="9">
    <location>
        <position position="14"/>
    </location>
    <ligand>
        <name>NADPH</name>
        <dbReference type="ChEBI" id="CHEBI:57783"/>
    </ligand>
</feature>
<feature type="domain" description="Glycerol-3-phosphate dehydrogenase NAD-dependent C-terminal" evidence="13">
    <location>
        <begin position="180"/>
        <end position="320"/>
    </location>
</feature>
<feature type="binding site" evidence="9">
    <location>
        <position position="256"/>
    </location>
    <ligand>
        <name>sn-glycerol 3-phosphate</name>
        <dbReference type="ChEBI" id="CHEBI:57597"/>
    </ligand>
</feature>
<sequence length="346" mass="37932">MEPKTITVLGAGSWGTALGTVLHSNGHRTRLWMRSEQQAQEMKEQRTNQRYLPDVQLARELEIITDPERALWKTDAVVLAIPTQQVRAALQTVKPYLSPTMLIINVAKGIEKKSYCRISQIVKQEVRGATFAVLSGPSHAEEVARCMPTTLVAAARSKQIAEYTQDLFMNPYLRVYTNPDVVGVELAGALKNVIAFGAGIADGIGYGDNSRAALITRGIAEIARLGKQMGASLNTFAGLAGIGDLIVTCTSMHSRNRRAGILIGQGKSLEETLAAIGMVVEGVFTADAAYELALHHHVEMPITTAIHNLLHSHQPVEQVVRELMTRQRKHEMEEVAAGHMIEWLEK</sequence>
<evidence type="ECO:0000313" key="15">
    <source>
        <dbReference type="Proteomes" id="UP001407405"/>
    </source>
</evidence>
<dbReference type="PANTHER" id="PTHR11728:SF1">
    <property type="entry name" value="GLYCEROL-3-PHOSPHATE DEHYDROGENASE [NAD(+)] 2, CHLOROPLASTIC"/>
    <property type="match status" value="1"/>
</dbReference>
<feature type="binding site" evidence="9">
    <location>
        <position position="108"/>
    </location>
    <ligand>
        <name>sn-glycerol 3-phosphate</name>
        <dbReference type="ChEBI" id="CHEBI:57597"/>
    </ligand>
</feature>
<evidence type="ECO:0000256" key="4">
    <source>
        <dbReference type="ARBA" id="ARBA00023002"/>
    </source>
</evidence>
<evidence type="ECO:0000256" key="10">
    <source>
        <dbReference type="RuleBase" id="RU000437"/>
    </source>
</evidence>
<evidence type="ECO:0000256" key="1">
    <source>
        <dbReference type="ARBA" id="ARBA00011009"/>
    </source>
</evidence>
<keyword evidence="9" id="KW-0547">Nucleotide-binding</keyword>
<dbReference type="PRINTS" id="PR00077">
    <property type="entry name" value="GPDHDRGNASE"/>
</dbReference>
<gene>
    <name evidence="9" type="primary">gpsA</name>
    <name evidence="14" type="ORF">AAIG11_03425</name>
</gene>
<feature type="binding site" evidence="9">
    <location>
        <position position="281"/>
    </location>
    <ligand>
        <name>NADPH</name>
        <dbReference type="ChEBI" id="CHEBI:57783"/>
    </ligand>
</feature>
<feature type="binding site" evidence="9">
    <location>
        <position position="255"/>
    </location>
    <ligand>
        <name>NADPH</name>
        <dbReference type="ChEBI" id="CHEBI:57783"/>
    </ligand>
</feature>
<feature type="binding site" evidence="9">
    <location>
        <position position="255"/>
    </location>
    <ligand>
        <name>sn-glycerol 3-phosphate</name>
        <dbReference type="ChEBI" id="CHEBI:57597"/>
    </ligand>
</feature>
<dbReference type="EMBL" id="JBCITM010000002">
    <property type="protein sequence ID" value="MEN1759515.1"/>
    <property type="molecule type" value="Genomic_DNA"/>
</dbReference>
<evidence type="ECO:0000259" key="13">
    <source>
        <dbReference type="Pfam" id="PF07479"/>
    </source>
</evidence>
<name>A0ABU9VQS1_9CLOT</name>
<feature type="binding site" evidence="9">
    <location>
        <position position="51"/>
    </location>
    <ligand>
        <name>NADPH</name>
        <dbReference type="ChEBI" id="CHEBI:57783"/>
    </ligand>
</feature>
<reference evidence="14 15" key="1">
    <citation type="submission" date="2024-04" db="EMBL/GenBank/DDBJ databases">
        <title>Genome sequencing and metabolic network reconstruction of aminoacids and betaine degradation by Anoxynatronum sibiricum.</title>
        <authorList>
            <person name="Detkova E.N."/>
            <person name="Boltjanskaja Y.V."/>
            <person name="Mardanov A.V."/>
            <person name="Kevbrin V."/>
        </authorList>
    </citation>
    <scope>NUCLEOTIDE SEQUENCE [LARGE SCALE GENOMIC DNA]</scope>
    <source>
        <strain evidence="14 15">Z-7981</strain>
    </source>
</reference>
<keyword evidence="5 9" id="KW-0520">NAD</keyword>
<dbReference type="Pfam" id="PF07479">
    <property type="entry name" value="NAD_Gly3P_dh_C"/>
    <property type="match status" value="1"/>
</dbReference>
<evidence type="ECO:0000256" key="6">
    <source>
        <dbReference type="ARBA" id="ARBA00023098"/>
    </source>
</evidence>
<feature type="binding site" evidence="9">
    <location>
        <position position="254"/>
    </location>
    <ligand>
        <name>sn-glycerol 3-phosphate</name>
        <dbReference type="ChEBI" id="CHEBI:57597"/>
    </ligand>
</feature>
<organism evidence="14 15">
    <name type="scientific">Anoxynatronum sibiricum</name>
    <dbReference type="NCBI Taxonomy" id="210623"/>
    <lineage>
        <taxon>Bacteria</taxon>
        <taxon>Bacillati</taxon>
        <taxon>Bacillota</taxon>
        <taxon>Clostridia</taxon>
        <taxon>Eubacteriales</taxon>
        <taxon>Clostridiaceae</taxon>
        <taxon>Anoxynatronum</taxon>
    </lineage>
</organism>
<keyword evidence="4 9" id="KW-0560">Oxidoreductase</keyword>
<evidence type="ECO:0000256" key="8">
    <source>
        <dbReference type="ARBA" id="ARBA00023264"/>
    </source>
</evidence>
<dbReference type="InterPro" id="IPR036291">
    <property type="entry name" value="NAD(P)-bd_dom_sf"/>
</dbReference>
<feature type="binding site" evidence="9">
    <location>
        <position position="108"/>
    </location>
    <ligand>
        <name>NADPH</name>
        <dbReference type="ChEBI" id="CHEBI:57783"/>
    </ligand>
</feature>
<evidence type="ECO:0000256" key="11">
    <source>
        <dbReference type="RuleBase" id="RU000439"/>
    </source>
</evidence>
<dbReference type="RefSeq" id="WP_343184862.1">
    <property type="nucleotide sequence ID" value="NZ_JBCITM010000002.1"/>
</dbReference>
<proteinExistence type="inferred from homology"/>
<dbReference type="NCBIfam" id="NF000940">
    <property type="entry name" value="PRK00094.1-2"/>
    <property type="match status" value="1"/>
</dbReference>
<keyword evidence="15" id="KW-1185">Reference proteome</keyword>
<dbReference type="HAMAP" id="MF_00394">
    <property type="entry name" value="NAD_Glyc3P_dehydrog"/>
    <property type="match status" value="1"/>
</dbReference>
<comment type="catalytic activity">
    <reaction evidence="9">
        <text>sn-glycerol 3-phosphate + NAD(+) = dihydroxyacetone phosphate + NADH + H(+)</text>
        <dbReference type="Rhea" id="RHEA:11092"/>
        <dbReference type="ChEBI" id="CHEBI:15378"/>
        <dbReference type="ChEBI" id="CHEBI:57540"/>
        <dbReference type="ChEBI" id="CHEBI:57597"/>
        <dbReference type="ChEBI" id="CHEBI:57642"/>
        <dbReference type="ChEBI" id="CHEBI:57945"/>
        <dbReference type="EC" id="1.1.1.94"/>
    </reaction>
</comment>
<dbReference type="PROSITE" id="PS00957">
    <property type="entry name" value="NAD_G3PDH"/>
    <property type="match status" value="1"/>
</dbReference>
<feature type="domain" description="Glycerol-3-phosphate dehydrogenase NAD-dependent N-terminal" evidence="12">
    <location>
        <begin position="6"/>
        <end position="160"/>
    </location>
</feature>
<dbReference type="NCBIfam" id="NF000941">
    <property type="entry name" value="PRK00094.1-3"/>
    <property type="match status" value="1"/>
</dbReference>
<dbReference type="NCBIfam" id="NF000942">
    <property type="entry name" value="PRK00094.1-4"/>
    <property type="match status" value="1"/>
</dbReference>
<dbReference type="InterPro" id="IPR006109">
    <property type="entry name" value="G3P_DH_NAD-dep_C"/>
</dbReference>
<feature type="binding site" evidence="9">
    <location>
        <position position="244"/>
    </location>
    <ligand>
        <name>sn-glycerol 3-phosphate</name>
        <dbReference type="ChEBI" id="CHEBI:57597"/>
    </ligand>
</feature>
<dbReference type="PIRSF" id="PIRSF000114">
    <property type="entry name" value="Glycerol-3-P_dh"/>
    <property type="match status" value="1"/>
</dbReference>
<dbReference type="InterPro" id="IPR011128">
    <property type="entry name" value="G3P_DH_NAD-dep_N"/>
</dbReference>
<feature type="active site" description="Proton acceptor" evidence="9">
    <location>
        <position position="191"/>
    </location>
</feature>
<comment type="pathway">
    <text evidence="9">Membrane lipid metabolism; glycerophospholipid metabolism.</text>
</comment>
<feature type="binding site" evidence="9">
    <location>
        <position position="279"/>
    </location>
    <ligand>
        <name>NADPH</name>
        <dbReference type="ChEBI" id="CHEBI:57783"/>
    </ligand>
</feature>
<feature type="binding site" evidence="9">
    <location>
        <position position="138"/>
    </location>
    <ligand>
        <name>sn-glycerol 3-phosphate</name>
        <dbReference type="ChEBI" id="CHEBI:57597"/>
    </ligand>
</feature>
<comment type="similarity">
    <text evidence="1 9 10">Belongs to the NAD-dependent glycerol-3-phosphate dehydrogenase family.</text>
</comment>
<dbReference type="InterPro" id="IPR006168">
    <property type="entry name" value="G3P_DH_NAD-dep"/>
</dbReference>
<keyword evidence="2 9" id="KW-0444">Lipid biosynthesis</keyword>
<keyword evidence="3 9" id="KW-0521">NADP</keyword>
<comment type="function">
    <text evidence="9">Catalyzes the reduction of the glycolytic intermediate dihydroxyacetone phosphate (DHAP) to sn-glycerol 3-phosphate (G3P), the key precursor for phospholipid synthesis.</text>
</comment>
<dbReference type="InterPro" id="IPR008927">
    <property type="entry name" value="6-PGluconate_DH-like_C_sf"/>
</dbReference>
<dbReference type="PANTHER" id="PTHR11728">
    <property type="entry name" value="GLYCEROL-3-PHOSPHATE DEHYDROGENASE"/>
    <property type="match status" value="1"/>
</dbReference>
<dbReference type="GO" id="GO:0047952">
    <property type="term" value="F:glycerol-3-phosphate dehydrogenase [NAD(P)+] activity"/>
    <property type="evidence" value="ECO:0007669"/>
    <property type="project" value="UniProtKB-EC"/>
</dbReference>
<comment type="caution">
    <text evidence="9">Lacks conserved residue(s) required for the propagation of feature annotation.</text>
</comment>
<keyword evidence="6 9" id="KW-0443">Lipid metabolism</keyword>
<protein>
    <recommendedName>
        <fullName evidence="9">Glycerol-3-phosphate dehydrogenase [NAD(P)+]</fullName>
        <ecNumber evidence="9">1.1.1.94</ecNumber>
    </recommendedName>
    <alternativeName>
        <fullName evidence="9">NAD(P)(+)-dependent glycerol-3-phosphate dehydrogenase</fullName>
    </alternativeName>
    <alternativeName>
        <fullName evidence="9">NAD(P)H-dependent dihydroxyacetone-phosphate reductase</fullName>
    </alternativeName>
</protein>
<evidence type="ECO:0000256" key="2">
    <source>
        <dbReference type="ARBA" id="ARBA00022516"/>
    </source>
</evidence>
<feature type="binding site" evidence="9">
    <location>
        <position position="191"/>
    </location>
    <ligand>
        <name>sn-glycerol 3-phosphate</name>
        <dbReference type="ChEBI" id="CHEBI:57597"/>
    </ligand>
</feature>
<evidence type="ECO:0000259" key="12">
    <source>
        <dbReference type="Pfam" id="PF01210"/>
    </source>
</evidence>
<feature type="binding site" evidence="9">
    <location>
        <position position="136"/>
    </location>
    <ligand>
        <name>sn-glycerol 3-phosphate</name>
        <dbReference type="ChEBI" id="CHEBI:57597"/>
    </ligand>
</feature>
<dbReference type="Pfam" id="PF01210">
    <property type="entry name" value="NAD_Gly3P_dh_N"/>
    <property type="match status" value="1"/>
</dbReference>
<evidence type="ECO:0000256" key="5">
    <source>
        <dbReference type="ARBA" id="ARBA00023027"/>
    </source>
</evidence>
<evidence type="ECO:0000256" key="7">
    <source>
        <dbReference type="ARBA" id="ARBA00023209"/>
    </source>
</evidence>
<dbReference type="EC" id="1.1.1.94" evidence="9"/>
<accession>A0ABU9VQS1</accession>
<keyword evidence="9" id="KW-0963">Cytoplasm</keyword>
<dbReference type="SUPFAM" id="SSF48179">
    <property type="entry name" value="6-phosphogluconate dehydrogenase C-terminal domain-like"/>
    <property type="match status" value="1"/>
</dbReference>
<comment type="caution">
    <text evidence="14">The sequence shown here is derived from an EMBL/GenBank/DDBJ whole genome shotgun (WGS) entry which is preliminary data.</text>
</comment>
<evidence type="ECO:0000256" key="3">
    <source>
        <dbReference type="ARBA" id="ARBA00022857"/>
    </source>
</evidence>
<dbReference type="Gene3D" id="1.10.1040.10">
    <property type="entry name" value="N-(1-d-carboxylethyl)-l-norvaline Dehydrogenase, domain 2"/>
    <property type="match status" value="1"/>
</dbReference>
<dbReference type="Gene3D" id="3.40.50.720">
    <property type="entry name" value="NAD(P)-binding Rossmann-like Domain"/>
    <property type="match status" value="1"/>
</dbReference>
<feature type="binding site" evidence="9">
    <location>
        <position position="13"/>
    </location>
    <ligand>
        <name>NADPH</name>
        <dbReference type="ChEBI" id="CHEBI:57783"/>
    </ligand>
</feature>
<evidence type="ECO:0000313" key="14">
    <source>
        <dbReference type="EMBL" id="MEN1759515.1"/>
    </source>
</evidence>
<dbReference type="InterPro" id="IPR013328">
    <property type="entry name" value="6PGD_dom2"/>
</dbReference>
<comment type="subcellular location">
    <subcellularLocation>
        <location evidence="9">Cytoplasm</location>
    </subcellularLocation>
</comment>
<dbReference type="Proteomes" id="UP001407405">
    <property type="component" value="Unassembled WGS sequence"/>
</dbReference>
<keyword evidence="7 9" id="KW-0594">Phospholipid biosynthesis</keyword>
<dbReference type="SUPFAM" id="SSF51735">
    <property type="entry name" value="NAD(P)-binding Rossmann-fold domains"/>
    <property type="match status" value="1"/>
</dbReference>
<feature type="binding site" evidence="9">
    <location>
        <position position="140"/>
    </location>
    <ligand>
        <name>NADPH</name>
        <dbReference type="ChEBI" id="CHEBI:57783"/>
    </ligand>
</feature>
<keyword evidence="8 9" id="KW-1208">Phospholipid metabolism</keyword>